<proteinExistence type="predicted"/>
<dbReference type="EMBL" id="MWPX01000002">
    <property type="protein sequence ID" value="OUM50277.1"/>
    <property type="molecule type" value="Genomic_DNA"/>
</dbReference>
<dbReference type="Proteomes" id="UP000195321">
    <property type="component" value="Unassembled WGS sequence"/>
</dbReference>
<sequence>MSKLLLEKIELVKDILGDDSFSLVIGEIVEAENQIDEKLEDNILIVFQQNSPSSSACRT</sequence>
<evidence type="ECO:0000313" key="2">
    <source>
        <dbReference type="Proteomes" id="UP000195321"/>
    </source>
</evidence>
<reference evidence="1 2" key="1">
    <citation type="submission" date="2017-02" db="EMBL/GenBank/DDBJ databases">
        <title>Bacillus pseudomycoides isolate FSL K6-0042.</title>
        <authorList>
            <person name="Kovac J."/>
        </authorList>
    </citation>
    <scope>NUCLEOTIDE SEQUENCE [LARGE SCALE GENOMIC DNA]</scope>
    <source>
        <strain evidence="1 2">FSL K6-0042</strain>
    </source>
</reference>
<gene>
    <name evidence="1" type="ORF">BW425_04140</name>
</gene>
<name>A0A1Y3MIJ8_9BACI</name>
<protein>
    <submittedName>
        <fullName evidence="1">Uncharacterized protein</fullName>
    </submittedName>
</protein>
<dbReference type="RefSeq" id="WP_088093714.1">
    <property type="nucleotide sequence ID" value="NZ_JBLOJB010000019.1"/>
</dbReference>
<evidence type="ECO:0000313" key="1">
    <source>
        <dbReference type="EMBL" id="OUM50277.1"/>
    </source>
</evidence>
<organism evidence="1 2">
    <name type="scientific">Bacillus pseudomycoides</name>
    <dbReference type="NCBI Taxonomy" id="64104"/>
    <lineage>
        <taxon>Bacteria</taxon>
        <taxon>Bacillati</taxon>
        <taxon>Bacillota</taxon>
        <taxon>Bacilli</taxon>
        <taxon>Bacillales</taxon>
        <taxon>Bacillaceae</taxon>
        <taxon>Bacillus</taxon>
        <taxon>Bacillus cereus group</taxon>
    </lineage>
</organism>
<accession>A0A1Y3MIJ8</accession>
<dbReference type="AlphaFoldDB" id="A0A1Y3MIJ8"/>
<comment type="caution">
    <text evidence="1">The sequence shown here is derived from an EMBL/GenBank/DDBJ whole genome shotgun (WGS) entry which is preliminary data.</text>
</comment>